<keyword evidence="4" id="KW-1185">Reference proteome</keyword>
<dbReference type="PANTHER" id="PTHR36304:SF4">
    <property type="entry name" value="DUF4388 DOMAIN-CONTAINING PROTEIN"/>
    <property type="match status" value="1"/>
</dbReference>
<dbReference type="InterPro" id="IPR011006">
    <property type="entry name" value="CheY-like_superfamily"/>
</dbReference>
<dbReference type="PROSITE" id="PS50110">
    <property type="entry name" value="RESPONSE_REGULATORY"/>
    <property type="match status" value="1"/>
</dbReference>
<dbReference type="InterPro" id="IPR001789">
    <property type="entry name" value="Sig_transdc_resp-reg_receiver"/>
</dbReference>
<dbReference type="Pfam" id="PF00072">
    <property type="entry name" value="Response_reg"/>
    <property type="match status" value="1"/>
</dbReference>
<proteinExistence type="predicted"/>
<dbReference type="Proteomes" id="UP000007089">
    <property type="component" value="Chromosome"/>
</dbReference>
<dbReference type="SUPFAM" id="SSF52172">
    <property type="entry name" value="CheY-like"/>
    <property type="match status" value="1"/>
</dbReference>
<dbReference type="Gene3D" id="3.40.50.2300">
    <property type="match status" value="1"/>
</dbReference>
<dbReference type="PANTHER" id="PTHR36304">
    <property type="entry name" value="DOMAIN GTPASE-ACTIVATING PROTEIN, PUTATIVE-RELATED-RELATED"/>
    <property type="match status" value="1"/>
</dbReference>
<dbReference type="SMART" id="SM00448">
    <property type="entry name" value="REC"/>
    <property type="match status" value="1"/>
</dbReference>
<evidence type="ECO:0000256" key="1">
    <source>
        <dbReference type="PROSITE-ProRule" id="PRU00169"/>
    </source>
</evidence>
<sequence>MATVRKILVADPDPATVRALAPVLRQRGYQVHAARDGSRALQAAILRFPDLILLDEDCPLLDARSFVRILRTNPRTERIPVVITGVSSDPDRSRLGLYLRKPFNLDEVLARVEQVFRRAEASRAVSGDGREIEGNLAQIPLVDLLQILSVNKKSGTLTVEREGDRASIALAEGRVVDAAMGTVVGEKALYRLLTHREGQFAFLPGLPPAAQRIDRRVEELVLEGLRQADEVARLLPELPAPEDGVELAVHPSEIPAGLHPVTEEVLGLLQSGAARPFQELLDRCRATDLEAMRAVGALLEHGYARRREALAPEPRGQLLAPHELHALRARIARGRSSGPQTVGKVVVAGGGPLARRAALSRFQAVPGFRPEPEPPTGGFGTVGRVTLADGVRVDLAELPGDRALMPLWRPFAAGAVGALVLLPADGIDPLLEELVKVQRLPVVVCGPSEARVPEVLREAPGGFAFEGSDAAEGLRALLAGAGARTPLV</sequence>
<gene>
    <name evidence="3" type="ordered locus">A2cp1_0599</name>
</gene>
<dbReference type="AlphaFoldDB" id="B8JC34"/>
<accession>B8JC34</accession>
<feature type="domain" description="Response regulatory" evidence="2">
    <location>
        <begin position="6"/>
        <end position="116"/>
    </location>
</feature>
<dbReference type="KEGG" id="acp:A2cp1_0599"/>
<protein>
    <submittedName>
        <fullName evidence="3">Response regulator receiver protein</fullName>
    </submittedName>
</protein>
<reference evidence="3" key="1">
    <citation type="submission" date="2009-01" db="EMBL/GenBank/DDBJ databases">
        <title>Complete sequence of Anaeromyxobacter dehalogenans 2CP-1.</title>
        <authorList>
            <consortium name="US DOE Joint Genome Institute"/>
            <person name="Lucas S."/>
            <person name="Copeland A."/>
            <person name="Lapidus A."/>
            <person name="Glavina del Rio T."/>
            <person name="Dalin E."/>
            <person name="Tice H."/>
            <person name="Bruce D."/>
            <person name="Goodwin L."/>
            <person name="Pitluck S."/>
            <person name="Saunders E."/>
            <person name="Brettin T."/>
            <person name="Detter J.C."/>
            <person name="Han C."/>
            <person name="Larimer F."/>
            <person name="Land M."/>
            <person name="Hauser L."/>
            <person name="Kyrpides N."/>
            <person name="Ovchinnikova G."/>
            <person name="Beliaev A.S."/>
            <person name="Richardson P."/>
        </authorList>
    </citation>
    <scope>NUCLEOTIDE SEQUENCE</scope>
    <source>
        <strain evidence="3">2CP-1</strain>
    </source>
</reference>
<dbReference type="HOGENOM" id="CLU_555239_0_0_7"/>
<evidence type="ECO:0000313" key="4">
    <source>
        <dbReference type="Proteomes" id="UP000007089"/>
    </source>
</evidence>
<dbReference type="EMBL" id="CP001359">
    <property type="protein sequence ID" value="ACL63956.1"/>
    <property type="molecule type" value="Genomic_DNA"/>
</dbReference>
<organism evidence="3 4">
    <name type="scientific">Anaeromyxobacter dehalogenans (strain ATCC BAA-258 / DSM 21875 / 2CP-1)</name>
    <dbReference type="NCBI Taxonomy" id="455488"/>
    <lineage>
        <taxon>Bacteria</taxon>
        <taxon>Pseudomonadati</taxon>
        <taxon>Myxococcota</taxon>
        <taxon>Myxococcia</taxon>
        <taxon>Myxococcales</taxon>
        <taxon>Cystobacterineae</taxon>
        <taxon>Anaeromyxobacteraceae</taxon>
        <taxon>Anaeromyxobacter</taxon>
    </lineage>
</organism>
<name>B8JC34_ANAD2</name>
<dbReference type="InterPro" id="IPR025497">
    <property type="entry name" value="PatA-like_N"/>
</dbReference>
<evidence type="ECO:0000259" key="2">
    <source>
        <dbReference type="PROSITE" id="PS50110"/>
    </source>
</evidence>
<dbReference type="RefSeq" id="WP_012632003.1">
    <property type="nucleotide sequence ID" value="NC_011891.1"/>
</dbReference>
<dbReference type="Pfam" id="PF14332">
    <property type="entry name" value="DUF4388"/>
    <property type="match status" value="1"/>
</dbReference>
<dbReference type="GO" id="GO:0000160">
    <property type="term" value="P:phosphorelay signal transduction system"/>
    <property type="evidence" value="ECO:0007669"/>
    <property type="project" value="InterPro"/>
</dbReference>
<feature type="modified residue" description="4-aspartylphosphate" evidence="1">
    <location>
        <position position="55"/>
    </location>
</feature>
<evidence type="ECO:0000313" key="3">
    <source>
        <dbReference type="EMBL" id="ACL63956.1"/>
    </source>
</evidence>
<keyword evidence="1" id="KW-0597">Phosphoprotein</keyword>